<dbReference type="EMBL" id="MU394308">
    <property type="protein sequence ID" value="KAI6087313.1"/>
    <property type="molecule type" value="Genomic_DNA"/>
</dbReference>
<reference evidence="1 2" key="1">
    <citation type="journal article" date="2022" name="New Phytol.">
        <title>Ecological generalism drives hyperdiversity of secondary metabolite gene clusters in xylarialean endophytes.</title>
        <authorList>
            <person name="Franco M.E.E."/>
            <person name="Wisecaver J.H."/>
            <person name="Arnold A.E."/>
            <person name="Ju Y.M."/>
            <person name="Slot J.C."/>
            <person name="Ahrendt S."/>
            <person name="Moore L.P."/>
            <person name="Eastman K.E."/>
            <person name="Scott K."/>
            <person name="Konkel Z."/>
            <person name="Mondo S.J."/>
            <person name="Kuo A."/>
            <person name="Hayes R.D."/>
            <person name="Haridas S."/>
            <person name="Andreopoulos B."/>
            <person name="Riley R."/>
            <person name="LaButti K."/>
            <person name="Pangilinan J."/>
            <person name="Lipzen A."/>
            <person name="Amirebrahimi M."/>
            <person name="Yan J."/>
            <person name="Adam C."/>
            <person name="Keymanesh K."/>
            <person name="Ng V."/>
            <person name="Louie K."/>
            <person name="Northen T."/>
            <person name="Drula E."/>
            <person name="Henrissat B."/>
            <person name="Hsieh H.M."/>
            <person name="Youens-Clark K."/>
            <person name="Lutzoni F."/>
            <person name="Miadlikowska J."/>
            <person name="Eastwood D.C."/>
            <person name="Hamelin R.C."/>
            <person name="Grigoriev I.V."/>
            <person name="U'Ren J.M."/>
        </authorList>
    </citation>
    <scope>NUCLEOTIDE SEQUENCE [LARGE SCALE GENOMIC DNA]</scope>
    <source>
        <strain evidence="1 2">ER1909</strain>
    </source>
</reference>
<organism evidence="1 2">
    <name type="scientific">Hypoxylon rubiginosum</name>
    <dbReference type="NCBI Taxonomy" id="110542"/>
    <lineage>
        <taxon>Eukaryota</taxon>
        <taxon>Fungi</taxon>
        <taxon>Dikarya</taxon>
        <taxon>Ascomycota</taxon>
        <taxon>Pezizomycotina</taxon>
        <taxon>Sordariomycetes</taxon>
        <taxon>Xylariomycetidae</taxon>
        <taxon>Xylariales</taxon>
        <taxon>Hypoxylaceae</taxon>
        <taxon>Hypoxylon</taxon>
    </lineage>
</organism>
<evidence type="ECO:0000313" key="2">
    <source>
        <dbReference type="Proteomes" id="UP001497680"/>
    </source>
</evidence>
<sequence>MRKLHDAESLIIIPICKCVNPLNRCLVTKPSTLSVLFNMAKKEQKCLVPYIELDNAPPEVAAAITHLPYRRNIFHLLGHSHGSFPRLMSVYASFFDGNRRILPLLDWQLVVLRISAVLDAEYEWDVNAPVARINGMPDTKLIALKQTVGKAASTVETEEAFSVRDRAILRLVDEQLATYNNTEETINEAKKLLSVEELVEVYVVLGVYVLIARITKGLRIDLDGDIPGLEGHLKTVVTGS</sequence>
<comment type="caution">
    <text evidence="1">The sequence shown here is derived from an EMBL/GenBank/DDBJ whole genome shotgun (WGS) entry which is preliminary data.</text>
</comment>
<protein>
    <submittedName>
        <fullName evidence="1">AhpD-like protein</fullName>
    </submittedName>
</protein>
<dbReference type="Proteomes" id="UP001497680">
    <property type="component" value="Unassembled WGS sequence"/>
</dbReference>
<gene>
    <name evidence="1" type="ORF">F4821DRAFT_236197</name>
</gene>
<accession>A0ACC0D3J3</accession>
<name>A0ACC0D3J3_9PEZI</name>
<proteinExistence type="predicted"/>
<evidence type="ECO:0000313" key="1">
    <source>
        <dbReference type="EMBL" id="KAI6087313.1"/>
    </source>
</evidence>
<keyword evidence="2" id="KW-1185">Reference proteome</keyword>